<reference evidence="4 6" key="1">
    <citation type="submission" date="2014-07" db="EMBL/GenBank/DDBJ databases">
        <title>Complete genome sequence of a moderately halophilic bacterium Terribacillus aidingensis MP602, isolated from Cryptomeria fortunei in Tianmu mountain in China.</title>
        <authorList>
            <person name="Wang Y."/>
            <person name="Lu P."/>
            <person name="Zhang L."/>
        </authorList>
    </citation>
    <scope>NUCLEOTIDE SEQUENCE [LARGE SCALE GENOMIC DNA]</scope>
    <source>
        <strain evidence="4 6">MP602</strain>
    </source>
</reference>
<organism evidence="4 6">
    <name type="scientific">Terribacillus saccharophilus</name>
    <dbReference type="NCBI Taxonomy" id="361277"/>
    <lineage>
        <taxon>Bacteria</taxon>
        <taxon>Bacillati</taxon>
        <taxon>Bacillota</taxon>
        <taxon>Bacilli</taxon>
        <taxon>Bacillales</taxon>
        <taxon>Bacillaceae</taxon>
        <taxon>Terribacillus</taxon>
    </lineage>
</organism>
<dbReference type="EMBL" id="FOCD01000001">
    <property type="protein sequence ID" value="SEM94184.1"/>
    <property type="molecule type" value="Genomic_DNA"/>
</dbReference>
<dbReference type="Proteomes" id="UP000199735">
    <property type="component" value="Unassembled WGS sequence"/>
</dbReference>
<dbReference type="AlphaFoldDB" id="A0A075LNF9"/>
<dbReference type="Pfam" id="PF00583">
    <property type="entry name" value="Acetyltransf_1"/>
    <property type="match status" value="1"/>
</dbReference>
<dbReference type="Gene3D" id="3.40.630.30">
    <property type="match status" value="1"/>
</dbReference>
<accession>A0A075LNF9</accession>
<keyword evidence="1 4" id="KW-0808">Transferase</keyword>
<evidence type="ECO:0000313" key="7">
    <source>
        <dbReference type="Proteomes" id="UP000199735"/>
    </source>
</evidence>
<evidence type="ECO:0000313" key="6">
    <source>
        <dbReference type="Proteomes" id="UP000027980"/>
    </source>
</evidence>
<dbReference type="InterPro" id="IPR050832">
    <property type="entry name" value="Bact_Acetyltransf"/>
</dbReference>
<dbReference type="OrthoDB" id="9787920at2"/>
<dbReference type="GeneID" id="34221761"/>
<proteinExistence type="predicted"/>
<evidence type="ECO:0000256" key="1">
    <source>
        <dbReference type="ARBA" id="ARBA00022679"/>
    </source>
</evidence>
<dbReference type="PROSITE" id="PS51186">
    <property type="entry name" value="GNAT"/>
    <property type="match status" value="1"/>
</dbReference>
<dbReference type="Proteomes" id="UP000027980">
    <property type="component" value="Chromosome"/>
</dbReference>
<dbReference type="CDD" id="cd04301">
    <property type="entry name" value="NAT_SF"/>
    <property type="match status" value="1"/>
</dbReference>
<evidence type="ECO:0000313" key="4">
    <source>
        <dbReference type="EMBL" id="AIF65943.1"/>
    </source>
</evidence>
<evidence type="ECO:0000313" key="5">
    <source>
        <dbReference type="EMBL" id="SEM94184.1"/>
    </source>
</evidence>
<dbReference type="PANTHER" id="PTHR43877">
    <property type="entry name" value="AMINOALKYLPHOSPHONATE N-ACETYLTRANSFERASE-RELATED-RELATED"/>
    <property type="match status" value="1"/>
</dbReference>
<protein>
    <submittedName>
        <fullName evidence="4 5">Acetyltransferase</fullName>
    </submittedName>
</protein>
<reference evidence="5 7" key="2">
    <citation type="submission" date="2016-10" db="EMBL/GenBank/DDBJ databases">
        <authorList>
            <person name="Varghese N."/>
            <person name="Submissions S."/>
        </authorList>
    </citation>
    <scope>NUCLEOTIDE SEQUENCE [LARGE SCALE GENOMIC DNA]</scope>
    <source>
        <strain evidence="5 7">DSM 21619</strain>
    </source>
</reference>
<gene>
    <name evidence="4" type="ORF">GZ22_04390</name>
    <name evidence="5" type="ORF">SAMN04489762_1465</name>
</gene>
<evidence type="ECO:0000256" key="2">
    <source>
        <dbReference type="ARBA" id="ARBA00023315"/>
    </source>
</evidence>
<dbReference type="GO" id="GO:0016747">
    <property type="term" value="F:acyltransferase activity, transferring groups other than amino-acyl groups"/>
    <property type="evidence" value="ECO:0007669"/>
    <property type="project" value="InterPro"/>
</dbReference>
<sequence>MRIIQESNEEVSQYIRERLIAYNAEQLPAEVKSKKETAAFTVRDEAGSIVGGVTCTLFWQHMHIDFLWVEETKRKEGLGAKLLAEAENFAKQKGARLIKLDSFSFQAPRFYEKHGYTVYGKLEDHPVGHTQYFLVKRL</sequence>
<dbReference type="EMBL" id="CP008876">
    <property type="protein sequence ID" value="AIF65943.1"/>
    <property type="molecule type" value="Genomic_DNA"/>
</dbReference>
<dbReference type="KEGG" id="tap:GZ22_04390"/>
<name>A0A075LNF9_9BACI</name>
<accession>A0AAX2EEB2</accession>
<dbReference type="PANTHER" id="PTHR43877:SF2">
    <property type="entry name" value="AMINOALKYLPHOSPHONATE N-ACETYLTRANSFERASE-RELATED"/>
    <property type="match status" value="1"/>
</dbReference>
<dbReference type="RefSeq" id="WP_038559033.1">
    <property type="nucleotide sequence ID" value="NZ_CP008876.1"/>
</dbReference>
<dbReference type="HOGENOM" id="CLU_115862_2_1_9"/>
<keyword evidence="2" id="KW-0012">Acyltransferase</keyword>
<evidence type="ECO:0000259" key="3">
    <source>
        <dbReference type="PROSITE" id="PS51186"/>
    </source>
</evidence>
<feature type="domain" description="N-acetyltransferase" evidence="3">
    <location>
        <begin position="1"/>
        <end position="138"/>
    </location>
</feature>
<dbReference type="InterPro" id="IPR000182">
    <property type="entry name" value="GNAT_dom"/>
</dbReference>
<dbReference type="InterPro" id="IPR016181">
    <property type="entry name" value="Acyl_CoA_acyltransferase"/>
</dbReference>
<dbReference type="SUPFAM" id="SSF55729">
    <property type="entry name" value="Acyl-CoA N-acyltransferases (Nat)"/>
    <property type="match status" value="1"/>
</dbReference>